<sequence>MKPTTYRSTTAFVFGWIWLAFVAFNVYDLTVRFNGKWTLVAAAVLAVLTAVVYLTSLRPATIIADEGLKARNPLRNVEAPWSALGEVKVGHSVSVEYGEGRLIRLWTPMASARERAKAQRRAMPRVERGKVRTEPVLSKGEQSAHDALAGKTHADWVGEQITQKVETARLRKEEPGQVRNVLAPDAIAVIALAVVMIVIAALA</sequence>
<feature type="transmembrane region" description="Helical" evidence="2">
    <location>
        <begin position="12"/>
        <end position="31"/>
    </location>
</feature>
<gene>
    <name evidence="4" type="ORF">HNR30_003817</name>
</gene>
<dbReference type="EMBL" id="JACDUR010000004">
    <property type="protein sequence ID" value="MBA2892463.1"/>
    <property type="molecule type" value="Genomic_DNA"/>
</dbReference>
<evidence type="ECO:0000259" key="3">
    <source>
        <dbReference type="Pfam" id="PF10756"/>
    </source>
</evidence>
<dbReference type="AlphaFoldDB" id="A0A7W0HQZ0"/>
<evidence type="ECO:0000256" key="1">
    <source>
        <dbReference type="SAM" id="MobiDB-lite"/>
    </source>
</evidence>
<dbReference type="Proteomes" id="UP000530928">
    <property type="component" value="Unassembled WGS sequence"/>
</dbReference>
<name>A0A7W0HQZ0_9ACTN</name>
<proteinExistence type="predicted"/>
<keyword evidence="2" id="KW-0812">Transmembrane</keyword>
<feature type="domain" description="Low molecular weight protein antigen 6 PH" evidence="3">
    <location>
        <begin position="58"/>
        <end position="124"/>
    </location>
</feature>
<comment type="caution">
    <text evidence="4">The sequence shown here is derived from an EMBL/GenBank/DDBJ whole genome shotgun (WGS) entry which is preliminary data.</text>
</comment>
<dbReference type="RefSeq" id="WP_181611234.1">
    <property type="nucleotide sequence ID" value="NZ_BAABAM010000003.1"/>
</dbReference>
<feature type="compositionally biased region" description="Basic and acidic residues" evidence="1">
    <location>
        <begin position="124"/>
        <end position="133"/>
    </location>
</feature>
<feature type="region of interest" description="Disordered" evidence="1">
    <location>
        <begin position="117"/>
        <end position="144"/>
    </location>
</feature>
<feature type="transmembrane region" description="Helical" evidence="2">
    <location>
        <begin position="181"/>
        <end position="202"/>
    </location>
</feature>
<evidence type="ECO:0000256" key="2">
    <source>
        <dbReference type="SAM" id="Phobius"/>
    </source>
</evidence>
<accession>A0A7W0HQZ0</accession>
<feature type="transmembrane region" description="Helical" evidence="2">
    <location>
        <begin position="37"/>
        <end position="55"/>
    </location>
</feature>
<organism evidence="4 5">
    <name type="scientific">Nonomuraea soli</name>
    <dbReference type="NCBI Taxonomy" id="1032476"/>
    <lineage>
        <taxon>Bacteria</taxon>
        <taxon>Bacillati</taxon>
        <taxon>Actinomycetota</taxon>
        <taxon>Actinomycetes</taxon>
        <taxon>Streptosporangiales</taxon>
        <taxon>Streptosporangiaceae</taxon>
        <taxon>Nonomuraea</taxon>
    </lineage>
</organism>
<reference evidence="4 5" key="1">
    <citation type="submission" date="2020-07" db="EMBL/GenBank/DDBJ databases">
        <title>Genomic Encyclopedia of Type Strains, Phase IV (KMG-IV): sequencing the most valuable type-strain genomes for metagenomic binning, comparative biology and taxonomic classification.</title>
        <authorList>
            <person name="Goeker M."/>
        </authorList>
    </citation>
    <scope>NUCLEOTIDE SEQUENCE [LARGE SCALE GENOMIC DNA]</scope>
    <source>
        <strain evidence="4 5">DSM 45533</strain>
    </source>
</reference>
<keyword evidence="2" id="KW-0472">Membrane</keyword>
<keyword evidence="5" id="KW-1185">Reference proteome</keyword>
<dbReference type="InterPro" id="IPR019692">
    <property type="entry name" value="CFP-6_PH"/>
</dbReference>
<evidence type="ECO:0000313" key="4">
    <source>
        <dbReference type="EMBL" id="MBA2892463.1"/>
    </source>
</evidence>
<evidence type="ECO:0000313" key="5">
    <source>
        <dbReference type="Proteomes" id="UP000530928"/>
    </source>
</evidence>
<keyword evidence="2" id="KW-1133">Transmembrane helix</keyword>
<dbReference type="Pfam" id="PF10756">
    <property type="entry name" value="bPH_6"/>
    <property type="match status" value="1"/>
</dbReference>
<protein>
    <recommendedName>
        <fullName evidence="3">Low molecular weight protein antigen 6 PH domain-containing protein</fullName>
    </recommendedName>
</protein>